<evidence type="ECO:0000313" key="1">
    <source>
        <dbReference type="EMBL" id="MFA0569180.1"/>
    </source>
</evidence>
<sequence>MTTEIHAHSVLNLLNETPLTREELEAVLAEQYGADARFHTCKLNDLDLDRLLTFFLKMEKVVLVGDKLSTNTHRVCSH</sequence>
<gene>
    <name evidence="1" type="ORF">AB4566_12960</name>
</gene>
<dbReference type="Proteomes" id="UP001570417">
    <property type="component" value="Unassembled WGS sequence"/>
</dbReference>
<name>A0ABV4NCM5_9VIBR</name>
<keyword evidence="2" id="KW-1185">Reference proteome</keyword>
<accession>A0ABV4NCM5</accession>
<proteinExistence type="predicted"/>
<dbReference type="Pfam" id="PF10678">
    <property type="entry name" value="DUF2492"/>
    <property type="match status" value="1"/>
</dbReference>
<dbReference type="EMBL" id="JBFRUW010000047">
    <property type="protein sequence ID" value="MFA0569180.1"/>
    <property type="molecule type" value="Genomic_DNA"/>
</dbReference>
<organism evidence="1 2">
    <name type="scientific">Vibrio gallaecicus</name>
    <dbReference type="NCBI Taxonomy" id="552386"/>
    <lineage>
        <taxon>Bacteria</taxon>
        <taxon>Pseudomonadati</taxon>
        <taxon>Pseudomonadota</taxon>
        <taxon>Gammaproteobacteria</taxon>
        <taxon>Vibrionales</taxon>
        <taxon>Vibrionaceae</taxon>
        <taxon>Vibrio</taxon>
    </lineage>
</organism>
<protein>
    <submittedName>
        <fullName evidence="1">YecH family metal-binding protein</fullName>
    </submittedName>
</protein>
<dbReference type="NCBIfam" id="TIGR03853">
    <property type="entry name" value="matur_matur"/>
    <property type="match status" value="1"/>
</dbReference>
<dbReference type="InterPro" id="IPR019620">
    <property type="entry name" value="Metal-bd_prot_put"/>
</dbReference>
<comment type="caution">
    <text evidence="1">The sequence shown here is derived from an EMBL/GenBank/DDBJ whole genome shotgun (WGS) entry which is preliminary data.</text>
</comment>
<evidence type="ECO:0000313" key="2">
    <source>
        <dbReference type="Proteomes" id="UP001570417"/>
    </source>
</evidence>
<dbReference type="RefSeq" id="WP_273294477.1">
    <property type="nucleotide sequence ID" value="NZ_JBFRUW010000047.1"/>
</dbReference>
<reference evidence="1 2" key="1">
    <citation type="journal article" date="2024" name="ISME J.">
        <title>Tailless and filamentous prophages are predominant in marine Vibrio.</title>
        <authorList>
            <person name="Steensen K."/>
            <person name="Seneca J."/>
            <person name="Bartlau N."/>
            <person name="Yu X.A."/>
            <person name="Hussain F.A."/>
            <person name="Polz M.F."/>
        </authorList>
    </citation>
    <scope>NUCLEOTIDE SEQUENCE [LARGE SCALE GENOMIC DNA]</scope>
    <source>
        <strain evidence="1 2">10N.222.51.A1</strain>
    </source>
</reference>